<name>A0A1H8M3I7_9SPHI</name>
<dbReference type="InterPro" id="IPR011013">
    <property type="entry name" value="Gal_mutarotase_sf_dom"/>
</dbReference>
<dbReference type="CDD" id="cd14752">
    <property type="entry name" value="GH31_N"/>
    <property type="match status" value="1"/>
</dbReference>
<dbReference type="AlphaFoldDB" id="A0A1H8M3I7"/>
<sequence length="1052" mass="118311">MNKLFRKIIFPAIAGLYFLPASAQTLTPDPKVFWSENFKGGKLPEGWKNVDKSTQNLEWLVTNQPYPGSYQYQQQAPPIASKSRGCHLQFQAGYFVDEDQPRWIKKGWHPDTWMQTGAIDCSGKSSVILRFQQTFRYNAESAAPGAGLFVGISTDGEKWTDINVMNNAPAATDMFNPVNQELNITKLAANKPKVYLRFYWKGYYSWYWMIDDIELAEGYNKDLAIGHLQSHNEGDNTFTKADVLAVTVKNSGNETIRSAFKVSCTIDGNKEITTNVAASKKGIEPGEEVLVKLPATDLTNRPLHSLNFSLSFDGDQKPSNNNLFTKITAKESKVGDLTNFKAAGNEFDIAAGLSAFKVIFYSDDIFRIWMAPDGEFTNPAANDIVVDYGSKNPTLNWADKGTYYQLKSAQCVLRVFKAPLRFAMYDVTDTRLIWEEAQPISFGAHTSQTMKRQANEYFYGCGMQNGYFSHRDKDILIEKGGGWDDGGRANPAPFYMSTAGYGAFRNTFDAGKYSFKEQLAFTHNENRFDCFYFYGPSLKQILNGYTRITGRPFLMPRWALSMGDANCYNRGVKGTDTKNYAGTGINGTTPDVIKLVADKYVANNMPRGWILPNDGYGCGYTKLDSTIMELHKRGFYTGLWTENGVEKIAKEVGQYGSRVAKLDVAWVGPGYKYALDGCKAAYEGIENNSDARGFIWSVMGWAGTQRYSTVWSGDQSGNWEYIRFHIPTVIGSGLSAQNAATGDVDGIFGGSDSTYVRDLQWKCFTPVLMVMSGWAKKDKQPYIYGEPYTSINRKYLQLKMRLTPYMYTYCATAHETGVPASRAMVLEYPTDSVTWSKKTQYQFMNGEWLLVAPVYKSESKRDSIYLPKGNWYDYWSGQKIAGGTWLNNYPAPLEKLPLFVKQGAIIPMYPAMNYDGEKKTDTLTLAIYPYQKSAFDLYEDDGLTRQYKTGAFAKTLIVVDATHDVNIAINATRGSYNGMNKERVYLLDIHQTEAPKAVIVNSQKLKAFKNQQQFDKAKTGYYFDKNDKTGTVHIKTAYLSTSVKQTVTLSNQ</sequence>
<dbReference type="STRING" id="551995.SAMN05192574_105370"/>
<dbReference type="SUPFAM" id="SSF51011">
    <property type="entry name" value="Glycosyl hydrolase domain"/>
    <property type="match status" value="1"/>
</dbReference>
<dbReference type="OrthoDB" id="176168at2"/>
<organism evidence="8 9">
    <name type="scientific">Mucilaginibacter gossypiicola</name>
    <dbReference type="NCBI Taxonomy" id="551995"/>
    <lineage>
        <taxon>Bacteria</taxon>
        <taxon>Pseudomonadati</taxon>
        <taxon>Bacteroidota</taxon>
        <taxon>Sphingobacteriia</taxon>
        <taxon>Sphingobacteriales</taxon>
        <taxon>Sphingobacteriaceae</taxon>
        <taxon>Mucilaginibacter</taxon>
    </lineage>
</organism>
<dbReference type="InterPro" id="IPR013780">
    <property type="entry name" value="Glyco_hydro_b"/>
</dbReference>
<dbReference type="Pfam" id="PF21365">
    <property type="entry name" value="Glyco_hydro_31_3rd"/>
    <property type="match status" value="1"/>
</dbReference>
<protein>
    <recommendedName>
        <fullName evidence="10">Alpha-glucosidase, glycosyl hydrolase family GH31</fullName>
    </recommendedName>
</protein>
<comment type="similarity">
    <text evidence="1 2">Belongs to the glycosyl hydrolase 31 family.</text>
</comment>
<dbReference type="Pfam" id="PF01055">
    <property type="entry name" value="Glyco_hydro_31_2nd"/>
    <property type="match status" value="1"/>
</dbReference>
<accession>A0A1H8M3I7</accession>
<dbReference type="Pfam" id="PF17137">
    <property type="entry name" value="DUF5110"/>
    <property type="match status" value="1"/>
</dbReference>
<evidence type="ECO:0000259" key="6">
    <source>
        <dbReference type="Pfam" id="PF17137"/>
    </source>
</evidence>
<dbReference type="InterPro" id="IPR033403">
    <property type="entry name" value="DUF5110"/>
</dbReference>
<dbReference type="InterPro" id="IPR048395">
    <property type="entry name" value="Glyco_hydro_31_C"/>
</dbReference>
<dbReference type="Proteomes" id="UP000198942">
    <property type="component" value="Unassembled WGS sequence"/>
</dbReference>
<feature type="signal peptide" evidence="3">
    <location>
        <begin position="1"/>
        <end position="23"/>
    </location>
</feature>
<dbReference type="SUPFAM" id="SSF74650">
    <property type="entry name" value="Galactose mutarotase-like"/>
    <property type="match status" value="1"/>
</dbReference>
<evidence type="ECO:0000259" key="4">
    <source>
        <dbReference type="Pfam" id="PF01055"/>
    </source>
</evidence>
<evidence type="ECO:0000259" key="7">
    <source>
        <dbReference type="Pfam" id="PF21365"/>
    </source>
</evidence>
<dbReference type="GO" id="GO:0005975">
    <property type="term" value="P:carbohydrate metabolic process"/>
    <property type="evidence" value="ECO:0007669"/>
    <property type="project" value="InterPro"/>
</dbReference>
<keyword evidence="9" id="KW-1185">Reference proteome</keyword>
<evidence type="ECO:0000313" key="8">
    <source>
        <dbReference type="EMBL" id="SEO11830.1"/>
    </source>
</evidence>
<dbReference type="Gene3D" id="3.20.20.80">
    <property type="entry name" value="Glycosidases"/>
    <property type="match status" value="1"/>
</dbReference>
<evidence type="ECO:0000313" key="9">
    <source>
        <dbReference type="Proteomes" id="UP000198942"/>
    </source>
</evidence>
<proteinExistence type="inferred from homology"/>
<dbReference type="Gene3D" id="2.60.40.1180">
    <property type="entry name" value="Golgi alpha-mannosidase II"/>
    <property type="match status" value="2"/>
</dbReference>
<dbReference type="InterPro" id="IPR000322">
    <property type="entry name" value="Glyco_hydro_31_TIM"/>
</dbReference>
<dbReference type="GO" id="GO:0030246">
    <property type="term" value="F:carbohydrate binding"/>
    <property type="evidence" value="ECO:0007669"/>
    <property type="project" value="InterPro"/>
</dbReference>
<dbReference type="InterPro" id="IPR025887">
    <property type="entry name" value="Glyco_hydro_31_N_dom"/>
</dbReference>
<feature type="chain" id="PRO_5011565416" description="Alpha-glucosidase, glycosyl hydrolase family GH31" evidence="3">
    <location>
        <begin position="24"/>
        <end position="1052"/>
    </location>
</feature>
<feature type="domain" description="DUF5110" evidence="6">
    <location>
        <begin position="922"/>
        <end position="991"/>
    </location>
</feature>
<dbReference type="InterPro" id="IPR017853">
    <property type="entry name" value="GH"/>
</dbReference>
<evidence type="ECO:0000259" key="5">
    <source>
        <dbReference type="Pfam" id="PF13802"/>
    </source>
</evidence>
<evidence type="ECO:0000256" key="1">
    <source>
        <dbReference type="ARBA" id="ARBA00007806"/>
    </source>
</evidence>
<evidence type="ECO:0000256" key="2">
    <source>
        <dbReference type="RuleBase" id="RU361185"/>
    </source>
</evidence>
<feature type="domain" description="Glycosyl hydrolase family 31 C-terminal" evidence="7">
    <location>
        <begin position="817"/>
        <end position="906"/>
    </location>
</feature>
<dbReference type="Gene3D" id="2.60.120.200">
    <property type="match status" value="1"/>
</dbReference>
<keyword evidence="3" id="KW-0732">Signal</keyword>
<keyword evidence="2" id="KW-0378">Hydrolase</keyword>
<dbReference type="RefSeq" id="WP_091212217.1">
    <property type="nucleotide sequence ID" value="NZ_FOCL01000005.1"/>
</dbReference>
<feature type="domain" description="Glycoside hydrolase family 31 TIM barrel" evidence="4">
    <location>
        <begin position="673"/>
        <end position="808"/>
    </location>
</feature>
<dbReference type="CDD" id="cd06596">
    <property type="entry name" value="GH31_CPE1046"/>
    <property type="match status" value="1"/>
</dbReference>
<keyword evidence="2" id="KW-0326">Glycosidase</keyword>
<reference evidence="9" key="1">
    <citation type="submission" date="2016-10" db="EMBL/GenBank/DDBJ databases">
        <authorList>
            <person name="Varghese N."/>
            <person name="Submissions S."/>
        </authorList>
    </citation>
    <scope>NUCLEOTIDE SEQUENCE [LARGE SCALE GENOMIC DNA]</scope>
    <source>
        <strain evidence="9">Gh-48</strain>
    </source>
</reference>
<dbReference type="EMBL" id="FOCL01000005">
    <property type="protein sequence ID" value="SEO11830.1"/>
    <property type="molecule type" value="Genomic_DNA"/>
</dbReference>
<evidence type="ECO:0008006" key="10">
    <source>
        <dbReference type="Google" id="ProtNLM"/>
    </source>
</evidence>
<evidence type="ECO:0000256" key="3">
    <source>
        <dbReference type="SAM" id="SignalP"/>
    </source>
</evidence>
<dbReference type="Gene3D" id="2.60.40.1760">
    <property type="entry name" value="glycosyl hydrolase (family 31)"/>
    <property type="match status" value="1"/>
</dbReference>
<dbReference type="PANTHER" id="PTHR43863">
    <property type="entry name" value="HYDROLASE, PUTATIVE (AFU_ORTHOLOGUE AFUA_1G03140)-RELATED"/>
    <property type="match status" value="1"/>
</dbReference>
<dbReference type="GO" id="GO:0004553">
    <property type="term" value="F:hydrolase activity, hydrolyzing O-glycosyl compounds"/>
    <property type="evidence" value="ECO:0007669"/>
    <property type="project" value="InterPro"/>
</dbReference>
<dbReference type="PANTHER" id="PTHR43863:SF2">
    <property type="entry name" value="MALTASE-GLUCOAMYLASE"/>
    <property type="match status" value="1"/>
</dbReference>
<dbReference type="Pfam" id="PF13802">
    <property type="entry name" value="Gal_mutarotas_2"/>
    <property type="match status" value="1"/>
</dbReference>
<dbReference type="SUPFAM" id="SSF51445">
    <property type="entry name" value="(Trans)glycosidases"/>
    <property type="match status" value="1"/>
</dbReference>
<dbReference type="InterPro" id="IPR051816">
    <property type="entry name" value="Glycosyl_Hydrolase_31"/>
</dbReference>
<feature type="domain" description="Glycoside hydrolase family 31 N-terminal" evidence="5">
    <location>
        <begin position="356"/>
        <end position="508"/>
    </location>
</feature>
<gene>
    <name evidence="8" type="ORF">SAMN05192574_105370</name>
</gene>